<dbReference type="EMBL" id="JAAXLS010000006">
    <property type="protein sequence ID" value="NKQ53564.1"/>
    <property type="molecule type" value="Genomic_DNA"/>
</dbReference>
<evidence type="ECO:0000259" key="1">
    <source>
        <dbReference type="PROSITE" id="PS51677"/>
    </source>
</evidence>
<dbReference type="Gene3D" id="3.20.20.370">
    <property type="entry name" value="Glycoside hydrolase/deacetylase"/>
    <property type="match status" value="1"/>
</dbReference>
<proteinExistence type="predicted"/>
<evidence type="ECO:0000313" key="2">
    <source>
        <dbReference type="EMBL" id="NKQ53564.1"/>
    </source>
</evidence>
<dbReference type="CDD" id="cd10917">
    <property type="entry name" value="CE4_NodB_like_6s_7s"/>
    <property type="match status" value="1"/>
</dbReference>
<keyword evidence="3" id="KW-1185">Reference proteome</keyword>
<dbReference type="InterPro" id="IPR011330">
    <property type="entry name" value="Glyco_hydro/deAcase_b/a-brl"/>
</dbReference>
<feature type="domain" description="NodB homology" evidence="1">
    <location>
        <begin position="79"/>
        <end position="262"/>
    </location>
</feature>
<dbReference type="Proteomes" id="UP000715441">
    <property type="component" value="Unassembled WGS sequence"/>
</dbReference>
<name>A0ABX1J1P5_9PSEU</name>
<comment type="caution">
    <text evidence="2">The sequence shown here is derived from an EMBL/GenBank/DDBJ whole genome shotgun (WGS) entry which is preliminary data.</text>
</comment>
<reference evidence="2 3" key="1">
    <citation type="submission" date="2020-04" db="EMBL/GenBank/DDBJ databases">
        <title>Novel species.</title>
        <authorList>
            <person name="Teo W.F.A."/>
            <person name="Lipun K."/>
            <person name="Srisuk N."/>
            <person name="Duangmal K."/>
        </authorList>
    </citation>
    <scope>NUCLEOTIDE SEQUENCE [LARGE SCALE GENOMIC DNA]</scope>
    <source>
        <strain evidence="2 3">K13G38</strain>
    </source>
</reference>
<dbReference type="InterPro" id="IPR050248">
    <property type="entry name" value="Polysacc_deacetylase_ArnD"/>
</dbReference>
<dbReference type="PANTHER" id="PTHR10587:SF137">
    <property type="entry name" value="4-DEOXY-4-FORMAMIDO-L-ARABINOSE-PHOSPHOUNDECAPRENOL DEFORMYLASE ARND-RELATED"/>
    <property type="match status" value="1"/>
</dbReference>
<dbReference type="Pfam" id="PF01522">
    <property type="entry name" value="Polysacc_deac_1"/>
    <property type="match status" value="1"/>
</dbReference>
<dbReference type="SUPFAM" id="SSF88713">
    <property type="entry name" value="Glycoside hydrolase/deacetylase"/>
    <property type="match status" value="1"/>
</dbReference>
<accession>A0ABX1J1P5</accession>
<dbReference type="InterPro" id="IPR002509">
    <property type="entry name" value="NODB_dom"/>
</dbReference>
<sequence>MRYPVLRPPYVYRWAALLSTLVVAISLLVSMFSPGLDQSPAAAQVAARQDVPAAASTPAEVSAPPADPSLIHTTARTGRYVALTFDDGPDPAYTPRILDVLARNGAVATFCMVGMQVTRHPELVRAVLGRGMRVCDHTVSHDEELSTRTEQRMTAEIQGCWADLQVAADKDVPVDYFRAPAGRWSPPMRAIASRAGMKALSWTVDTRDWAMPGAARIVASAQHDIRPGALVLLHDGGGDRTQTVDALEILLPWLKSQGYEFDFPA</sequence>
<evidence type="ECO:0000313" key="3">
    <source>
        <dbReference type="Proteomes" id="UP000715441"/>
    </source>
</evidence>
<protein>
    <submittedName>
        <fullName evidence="2">Polysaccharide deacetylase family protein</fullName>
    </submittedName>
</protein>
<dbReference type="PROSITE" id="PS51677">
    <property type="entry name" value="NODB"/>
    <property type="match status" value="1"/>
</dbReference>
<dbReference type="RefSeq" id="WP_168514628.1">
    <property type="nucleotide sequence ID" value="NZ_JAAXLS010000006.1"/>
</dbReference>
<dbReference type="PANTHER" id="PTHR10587">
    <property type="entry name" value="GLYCOSYL TRANSFERASE-RELATED"/>
    <property type="match status" value="1"/>
</dbReference>
<organism evidence="2 3">
    <name type="scientific">Amycolatopsis acididurans</name>
    <dbReference type="NCBI Taxonomy" id="2724524"/>
    <lineage>
        <taxon>Bacteria</taxon>
        <taxon>Bacillati</taxon>
        <taxon>Actinomycetota</taxon>
        <taxon>Actinomycetes</taxon>
        <taxon>Pseudonocardiales</taxon>
        <taxon>Pseudonocardiaceae</taxon>
        <taxon>Amycolatopsis</taxon>
    </lineage>
</organism>
<gene>
    <name evidence="2" type="ORF">HFP15_11815</name>
</gene>